<organism evidence="7 8">
    <name type="scientific">Clostridium puniceum</name>
    <dbReference type="NCBI Taxonomy" id="29367"/>
    <lineage>
        <taxon>Bacteria</taxon>
        <taxon>Bacillati</taxon>
        <taxon>Bacillota</taxon>
        <taxon>Clostridia</taxon>
        <taxon>Eubacteriales</taxon>
        <taxon>Clostridiaceae</taxon>
        <taxon>Clostridium</taxon>
    </lineage>
</organism>
<dbReference type="OrthoDB" id="9801455at2"/>
<dbReference type="SUPFAM" id="SSF75005">
    <property type="entry name" value="Arabinanase/levansucrase/invertase"/>
    <property type="match status" value="1"/>
</dbReference>
<dbReference type="EC" id="3.2.1.37" evidence="7"/>
<dbReference type="RefSeq" id="WP_158078676.1">
    <property type="nucleotide sequence ID" value="NZ_LZZM01000022.1"/>
</dbReference>
<evidence type="ECO:0000256" key="3">
    <source>
        <dbReference type="ARBA" id="ARBA00023295"/>
    </source>
</evidence>
<feature type="active site" description="Proton donor" evidence="4">
    <location>
        <position position="187"/>
    </location>
</feature>
<dbReference type="SUPFAM" id="SSF49899">
    <property type="entry name" value="Concanavalin A-like lectins/glucanases"/>
    <property type="match status" value="1"/>
</dbReference>
<dbReference type="Proteomes" id="UP000190890">
    <property type="component" value="Unassembled WGS sequence"/>
</dbReference>
<keyword evidence="3 5" id="KW-0326">Glycosidase</keyword>
<evidence type="ECO:0000256" key="4">
    <source>
        <dbReference type="PIRSR" id="PIRSR606710-1"/>
    </source>
</evidence>
<sequence>MIKIENPILKGFNPDPCICKGNGKYYIATSTFEWFPGVQIYESSDLVNWELKCVPLNNIEYLDLKGIQDSAGIWAPALSFYEDNFYLVYTIAKQIDGYFKDVYNYVITSKSIEGPWSKPVFINGSGFDPSMYHEDGKHYVINPQWDPRPLEGHNKFNGLILQEFDFEKGMVGESKIVFPGSGTGGSEGPHIIKKDDYYYIIAAEGGTGRHHSICVARAKSIWGPYEVSPYHPLITAWVKDTILKKSGHGNFVETDDGEWYMTHLCARYLNNKDVCVLGRETALQKLEWIDGWPRMIQGNNTPALEVEAPKCAKEKQEKSTVYETNFNIDMDMVKEGWMSLRTPFDRKVKLTNNGLIIKGGDSLTSLHDQSLIARKWESFKLSSETCVQFNPYHYSQMAGLTCYYNTKVWHFLYVGYDEKAKKRIINILTNDNLSFNEPLKGNYIYVENSIKNIYLKAKVEQENLQFYYACDDKEYKAIEPVLDASILSDEYAAGWAYTGAVCGITAIDAFNKDTSAMFNWFKQIKE</sequence>
<dbReference type="InterPro" id="IPR051795">
    <property type="entry name" value="Glycosyl_Hydrlase_43"/>
</dbReference>
<dbReference type="PANTHER" id="PTHR42812">
    <property type="entry name" value="BETA-XYLOSIDASE"/>
    <property type="match status" value="1"/>
</dbReference>
<dbReference type="CDD" id="cd09000">
    <property type="entry name" value="GH43_SXA-like"/>
    <property type="match status" value="1"/>
</dbReference>
<evidence type="ECO:0000256" key="5">
    <source>
        <dbReference type="RuleBase" id="RU361187"/>
    </source>
</evidence>
<protein>
    <submittedName>
        <fullName evidence="7">Beta-xylosidase</fullName>
        <ecNumber evidence="7">3.2.1.37</ecNumber>
    </submittedName>
</protein>
<dbReference type="Gene3D" id="2.115.10.20">
    <property type="entry name" value="Glycosyl hydrolase domain, family 43"/>
    <property type="match status" value="1"/>
</dbReference>
<evidence type="ECO:0000313" key="8">
    <source>
        <dbReference type="Proteomes" id="UP000190890"/>
    </source>
</evidence>
<dbReference type="Gene3D" id="2.60.120.200">
    <property type="match status" value="1"/>
</dbReference>
<gene>
    <name evidence="7" type="primary">xynB_2</name>
    <name evidence="7" type="ORF">CLPUN_04150</name>
</gene>
<dbReference type="InterPro" id="IPR023296">
    <property type="entry name" value="Glyco_hydro_beta-prop_sf"/>
</dbReference>
<dbReference type="STRING" id="29367.CLPUN_04150"/>
<dbReference type="GO" id="GO:0009044">
    <property type="term" value="F:xylan 1,4-beta-xylosidase activity"/>
    <property type="evidence" value="ECO:0007669"/>
    <property type="project" value="UniProtKB-EC"/>
</dbReference>
<accession>A0A1S8TX01</accession>
<dbReference type="Pfam" id="PF04616">
    <property type="entry name" value="Glyco_hydro_43"/>
    <property type="match status" value="1"/>
</dbReference>
<evidence type="ECO:0000259" key="6">
    <source>
        <dbReference type="Pfam" id="PF17851"/>
    </source>
</evidence>
<dbReference type="InterPro" id="IPR013320">
    <property type="entry name" value="ConA-like_dom_sf"/>
</dbReference>
<evidence type="ECO:0000256" key="2">
    <source>
        <dbReference type="ARBA" id="ARBA00022801"/>
    </source>
</evidence>
<keyword evidence="8" id="KW-1185">Reference proteome</keyword>
<dbReference type="Pfam" id="PF17851">
    <property type="entry name" value="GH43_C2"/>
    <property type="match status" value="1"/>
</dbReference>
<feature type="domain" description="Beta-xylosidase C-terminal Concanavalin A-like" evidence="6">
    <location>
        <begin position="334"/>
        <end position="522"/>
    </location>
</feature>
<dbReference type="AlphaFoldDB" id="A0A1S8TX01"/>
<feature type="active site" description="Proton acceptor" evidence="4">
    <location>
        <position position="15"/>
    </location>
</feature>
<dbReference type="InterPro" id="IPR041542">
    <property type="entry name" value="GH43_C2"/>
</dbReference>
<dbReference type="PANTHER" id="PTHR42812:SF12">
    <property type="entry name" value="BETA-XYLOSIDASE-RELATED"/>
    <property type="match status" value="1"/>
</dbReference>
<dbReference type="GO" id="GO:0005975">
    <property type="term" value="P:carbohydrate metabolic process"/>
    <property type="evidence" value="ECO:0007669"/>
    <property type="project" value="InterPro"/>
</dbReference>
<comment type="caution">
    <text evidence="7">The sequence shown here is derived from an EMBL/GenBank/DDBJ whole genome shotgun (WGS) entry which is preliminary data.</text>
</comment>
<reference evidence="7 8" key="1">
    <citation type="submission" date="2016-05" db="EMBL/GenBank/DDBJ databases">
        <title>Microbial solvent formation.</title>
        <authorList>
            <person name="Poehlein A."/>
            <person name="Montoya Solano J.D."/>
            <person name="Flitsch S."/>
            <person name="Krabben P."/>
            <person name="Duerre P."/>
            <person name="Daniel R."/>
        </authorList>
    </citation>
    <scope>NUCLEOTIDE SEQUENCE [LARGE SCALE GENOMIC DNA]</scope>
    <source>
        <strain evidence="7 8">DSM 2619</strain>
    </source>
</reference>
<proteinExistence type="inferred from homology"/>
<keyword evidence="2 5" id="KW-0378">Hydrolase</keyword>
<dbReference type="EMBL" id="LZZM01000022">
    <property type="protein sequence ID" value="OOM82276.1"/>
    <property type="molecule type" value="Genomic_DNA"/>
</dbReference>
<dbReference type="InterPro" id="IPR006710">
    <property type="entry name" value="Glyco_hydro_43"/>
</dbReference>
<comment type="similarity">
    <text evidence="1 5">Belongs to the glycosyl hydrolase 43 family.</text>
</comment>
<name>A0A1S8TX01_9CLOT</name>
<evidence type="ECO:0000313" key="7">
    <source>
        <dbReference type="EMBL" id="OOM82276.1"/>
    </source>
</evidence>
<evidence type="ECO:0000256" key="1">
    <source>
        <dbReference type="ARBA" id="ARBA00009865"/>
    </source>
</evidence>